<evidence type="ECO:0000313" key="1">
    <source>
        <dbReference type="EMBL" id="CAE8621059.1"/>
    </source>
</evidence>
<organism evidence="1 2">
    <name type="scientific">Polarella glacialis</name>
    <name type="common">Dinoflagellate</name>
    <dbReference type="NCBI Taxonomy" id="89957"/>
    <lineage>
        <taxon>Eukaryota</taxon>
        <taxon>Sar</taxon>
        <taxon>Alveolata</taxon>
        <taxon>Dinophyceae</taxon>
        <taxon>Suessiales</taxon>
        <taxon>Suessiaceae</taxon>
        <taxon>Polarella</taxon>
    </lineage>
</organism>
<proteinExistence type="predicted"/>
<comment type="caution">
    <text evidence="1">The sequence shown here is derived from an EMBL/GenBank/DDBJ whole genome shotgun (WGS) entry which is preliminary data.</text>
</comment>
<sequence>PGLLLRGEAPLGSRWVDMVFGKDLFWRPILAAMPSLVLAIVPGNRGFAHRAVASAAAGSFVVAASLYLAERAIANTERFVAVRQRTFALTDAFSNEAEQQGAILPVASAATIAISGAITFGVEFNPYVASGLCVLQALTWVLASRKAVSAKFESDAAFQVQTVVENSMLVSRSNRGEEVWRRFKRFILNWPL</sequence>
<evidence type="ECO:0000313" key="2">
    <source>
        <dbReference type="Proteomes" id="UP000654075"/>
    </source>
</evidence>
<dbReference type="EMBL" id="CAJNNV010027636">
    <property type="protein sequence ID" value="CAE8621059.1"/>
    <property type="molecule type" value="Genomic_DNA"/>
</dbReference>
<feature type="non-terminal residue" evidence="1">
    <location>
        <position position="1"/>
    </location>
</feature>
<dbReference type="Proteomes" id="UP000654075">
    <property type="component" value="Unassembled WGS sequence"/>
</dbReference>
<keyword evidence="2" id="KW-1185">Reference proteome</keyword>
<dbReference type="OrthoDB" id="432472at2759"/>
<name>A0A813G3C9_POLGL</name>
<accession>A0A813G3C9</accession>
<reference evidence="1" key="1">
    <citation type="submission" date="2021-02" db="EMBL/GenBank/DDBJ databases">
        <authorList>
            <person name="Dougan E. K."/>
            <person name="Rhodes N."/>
            <person name="Thang M."/>
            <person name="Chan C."/>
        </authorList>
    </citation>
    <scope>NUCLEOTIDE SEQUENCE</scope>
</reference>
<dbReference type="AlphaFoldDB" id="A0A813G3C9"/>
<gene>
    <name evidence="1" type="ORF">PGLA1383_LOCUS38583</name>
</gene>
<protein>
    <submittedName>
        <fullName evidence="1">Uncharacterized protein</fullName>
    </submittedName>
</protein>